<reference evidence="3 4" key="1">
    <citation type="submission" date="2019-03" db="EMBL/GenBank/DDBJ databases">
        <title>Genomic Encyclopedia of Type Strains, Phase IV (KMG-IV): sequencing the most valuable type-strain genomes for metagenomic binning, comparative biology and taxonomic classification.</title>
        <authorList>
            <person name="Goeker M."/>
        </authorList>
    </citation>
    <scope>NUCLEOTIDE SEQUENCE [LARGE SCALE GENOMIC DNA]</scope>
    <source>
        <strain evidence="3 4">DSM 45934</strain>
    </source>
</reference>
<dbReference type="Gene3D" id="1.10.101.10">
    <property type="entry name" value="PGBD-like superfamily/PGBD"/>
    <property type="match status" value="2"/>
</dbReference>
<dbReference type="OrthoDB" id="5124837at2"/>
<evidence type="ECO:0000256" key="1">
    <source>
        <dbReference type="SAM" id="SignalP"/>
    </source>
</evidence>
<dbReference type="Pfam" id="PF01471">
    <property type="entry name" value="PG_binding_1"/>
    <property type="match status" value="2"/>
</dbReference>
<evidence type="ECO:0000313" key="4">
    <source>
        <dbReference type="Proteomes" id="UP000295680"/>
    </source>
</evidence>
<keyword evidence="1" id="KW-0732">Signal</keyword>
<dbReference type="InterPro" id="IPR002477">
    <property type="entry name" value="Peptidoglycan-bd-like"/>
</dbReference>
<evidence type="ECO:0000259" key="2">
    <source>
        <dbReference type="Pfam" id="PF01471"/>
    </source>
</evidence>
<feature type="signal peptide" evidence="1">
    <location>
        <begin position="1"/>
        <end position="23"/>
    </location>
</feature>
<dbReference type="InterPro" id="IPR036366">
    <property type="entry name" value="PGBDSf"/>
</dbReference>
<feature type="domain" description="Peptidoglycan binding-like" evidence="2">
    <location>
        <begin position="51"/>
        <end position="106"/>
    </location>
</feature>
<organism evidence="3 4">
    <name type="scientific">Actinocrispum wychmicini</name>
    <dbReference type="NCBI Taxonomy" id="1213861"/>
    <lineage>
        <taxon>Bacteria</taxon>
        <taxon>Bacillati</taxon>
        <taxon>Actinomycetota</taxon>
        <taxon>Actinomycetes</taxon>
        <taxon>Pseudonocardiales</taxon>
        <taxon>Pseudonocardiaceae</taxon>
        <taxon>Actinocrispum</taxon>
    </lineage>
</organism>
<dbReference type="AlphaFoldDB" id="A0A4R2JX00"/>
<keyword evidence="3" id="KW-0378">Hydrolase</keyword>
<name>A0A4R2JX00_9PSEU</name>
<proteinExistence type="predicted"/>
<dbReference type="PANTHER" id="PTHR41533:SF1">
    <property type="entry name" value="L,D-TRANSPEPTIDASE YCBB-RELATED"/>
    <property type="match status" value="1"/>
</dbReference>
<dbReference type="InterPro" id="IPR036365">
    <property type="entry name" value="PGBD-like_sf"/>
</dbReference>
<feature type="chain" id="PRO_5039305563" evidence="1">
    <location>
        <begin position="24"/>
        <end position="202"/>
    </location>
</feature>
<dbReference type="EMBL" id="SLWS01000001">
    <property type="protein sequence ID" value="TCO65051.1"/>
    <property type="molecule type" value="Genomic_DNA"/>
</dbReference>
<dbReference type="Proteomes" id="UP000295680">
    <property type="component" value="Unassembled WGS sequence"/>
</dbReference>
<gene>
    <name evidence="3" type="ORF">EV192_101835</name>
</gene>
<accession>A0A4R2JX00</accession>
<dbReference type="GO" id="GO:0016787">
    <property type="term" value="F:hydrolase activity"/>
    <property type="evidence" value="ECO:0007669"/>
    <property type="project" value="UniProtKB-KW"/>
</dbReference>
<evidence type="ECO:0000313" key="3">
    <source>
        <dbReference type="EMBL" id="TCO65051.1"/>
    </source>
</evidence>
<dbReference type="RefSeq" id="WP_132111196.1">
    <property type="nucleotide sequence ID" value="NZ_SLWS01000001.1"/>
</dbReference>
<keyword evidence="4" id="KW-1185">Reference proteome</keyword>
<dbReference type="PANTHER" id="PTHR41533">
    <property type="entry name" value="L,D-TRANSPEPTIDASE HI_1667-RELATED"/>
    <property type="match status" value="1"/>
</dbReference>
<feature type="domain" description="Peptidoglycan binding-like" evidence="2">
    <location>
        <begin position="157"/>
        <end position="190"/>
    </location>
</feature>
<dbReference type="SUPFAM" id="SSF47090">
    <property type="entry name" value="PGBD-like"/>
    <property type="match status" value="2"/>
</dbReference>
<sequence length="202" mass="21591">MKKMLVRAAIFAILTTGVGIASAGNAMACDGSARSDEFASGLPQVHYGQHGQHVLALQLALRHTGYTSLQGTGNYATNTLKAVRDFQRKHGIKDSGIVGSKTWHALVGAMPEYQTFGGQAPKYSITPGERNRDKVDTLGLIIQRIHPYSARTLPDGDVYGPTLQKMVKDFQRRAGIKASGIVGQKTWAAMMEAASASGGWGC</sequence>
<comment type="caution">
    <text evidence="3">The sequence shown here is derived from an EMBL/GenBank/DDBJ whole genome shotgun (WGS) entry which is preliminary data.</text>
</comment>
<protein>
    <submittedName>
        <fullName evidence="3">Peptidoglycan hydrolase-like protein with peptidoglycan-binding domain</fullName>
    </submittedName>
</protein>
<dbReference type="InterPro" id="IPR052905">
    <property type="entry name" value="LD-transpeptidase_YkuD-like"/>
</dbReference>